<protein>
    <submittedName>
        <fullName evidence="3">Uncharacterized protein</fullName>
    </submittedName>
</protein>
<reference evidence="3 4" key="1">
    <citation type="journal article" date="2018" name="IMA Fungus">
        <title>IMA Genome-F 9: Draft genome sequence of Annulohypoxylon stygium, Aspergillus mulundensis, Berkeleyomyces basicola (syn. Thielaviopsis basicola), Ceratocystis smalleyi, two Cercospora beticola strains, Coleophoma cylindrospora, Fusarium fracticaudum, Phialophora cf. hyalina, and Morchella septimelata.</title>
        <authorList>
            <person name="Wingfield B.D."/>
            <person name="Bills G.F."/>
            <person name="Dong Y."/>
            <person name="Huang W."/>
            <person name="Nel W.J."/>
            <person name="Swalarsk-Parry B.S."/>
            <person name="Vaghefi N."/>
            <person name="Wilken P.M."/>
            <person name="An Z."/>
            <person name="de Beer Z.W."/>
            <person name="De Vos L."/>
            <person name="Chen L."/>
            <person name="Duong T.A."/>
            <person name="Gao Y."/>
            <person name="Hammerbacher A."/>
            <person name="Kikkert J.R."/>
            <person name="Li Y."/>
            <person name="Li H."/>
            <person name="Li K."/>
            <person name="Li Q."/>
            <person name="Liu X."/>
            <person name="Ma X."/>
            <person name="Naidoo K."/>
            <person name="Pethybridge S.J."/>
            <person name="Sun J."/>
            <person name="Steenkamp E.T."/>
            <person name="van der Nest M.A."/>
            <person name="van Wyk S."/>
            <person name="Wingfield M.J."/>
            <person name="Xiong C."/>
            <person name="Yue Q."/>
            <person name="Zhang X."/>
        </authorList>
    </citation>
    <scope>NUCLEOTIDE SEQUENCE [LARGE SCALE GENOMIC DNA]</scope>
    <source>
        <strain evidence="3 4">BP 5553</strain>
    </source>
</reference>
<evidence type="ECO:0000313" key="3">
    <source>
        <dbReference type="EMBL" id="RDL41723.1"/>
    </source>
</evidence>
<dbReference type="GeneID" id="43594551"/>
<dbReference type="RefSeq" id="XP_031874379.1">
    <property type="nucleotide sequence ID" value="XM_032010325.1"/>
</dbReference>
<keyword evidence="4" id="KW-1185">Reference proteome</keyword>
<organism evidence="3 4">
    <name type="scientific">Venustampulla echinocandica</name>
    <dbReference type="NCBI Taxonomy" id="2656787"/>
    <lineage>
        <taxon>Eukaryota</taxon>
        <taxon>Fungi</taxon>
        <taxon>Dikarya</taxon>
        <taxon>Ascomycota</taxon>
        <taxon>Pezizomycotina</taxon>
        <taxon>Leotiomycetes</taxon>
        <taxon>Helotiales</taxon>
        <taxon>Pleuroascaceae</taxon>
        <taxon>Venustampulla</taxon>
    </lineage>
</organism>
<feature type="region of interest" description="Disordered" evidence="1">
    <location>
        <begin position="112"/>
        <end position="142"/>
    </location>
</feature>
<evidence type="ECO:0000256" key="1">
    <source>
        <dbReference type="SAM" id="MobiDB-lite"/>
    </source>
</evidence>
<dbReference type="Proteomes" id="UP000254866">
    <property type="component" value="Unassembled WGS sequence"/>
</dbReference>
<keyword evidence="2" id="KW-0472">Membrane</keyword>
<name>A0A370U1V2_9HELO</name>
<evidence type="ECO:0000313" key="4">
    <source>
        <dbReference type="Proteomes" id="UP000254866"/>
    </source>
</evidence>
<gene>
    <name evidence="3" type="ORF">BP5553_01702</name>
</gene>
<sequence>MNSLLSRLNRRVWLAFAGGVALVNFVVAVTIIVNFKKGTDFKSELPYYLWCLVSVIVWVGTFGALPFLVKPHIPRTHIIDGIDPEQGLELDNVNISQQQNIVGLVAEPAAADGASADVSDPATIDENPVATGGGGDVRPEGS</sequence>
<feature type="compositionally biased region" description="Low complexity" evidence="1">
    <location>
        <begin position="112"/>
        <end position="122"/>
    </location>
</feature>
<feature type="transmembrane region" description="Helical" evidence="2">
    <location>
        <begin position="12"/>
        <end position="35"/>
    </location>
</feature>
<proteinExistence type="predicted"/>
<keyword evidence="2" id="KW-1133">Transmembrane helix</keyword>
<keyword evidence="2" id="KW-0812">Transmembrane</keyword>
<dbReference type="EMBL" id="NPIC01000001">
    <property type="protein sequence ID" value="RDL41723.1"/>
    <property type="molecule type" value="Genomic_DNA"/>
</dbReference>
<evidence type="ECO:0000256" key="2">
    <source>
        <dbReference type="SAM" id="Phobius"/>
    </source>
</evidence>
<feature type="transmembrane region" description="Helical" evidence="2">
    <location>
        <begin position="47"/>
        <end position="69"/>
    </location>
</feature>
<dbReference type="AlphaFoldDB" id="A0A370U1V2"/>
<comment type="caution">
    <text evidence="3">The sequence shown here is derived from an EMBL/GenBank/DDBJ whole genome shotgun (WGS) entry which is preliminary data.</text>
</comment>
<accession>A0A370U1V2</accession>